<evidence type="ECO:0000313" key="3">
    <source>
        <dbReference type="Proteomes" id="UP000266889"/>
    </source>
</evidence>
<comment type="caution">
    <text evidence="2">The sequence shown here is derived from an EMBL/GenBank/DDBJ whole genome shotgun (WGS) entry which is preliminary data.</text>
</comment>
<reference evidence="2 3" key="1">
    <citation type="submission" date="2018-05" db="EMBL/GenBank/DDBJ databases">
        <title>Micromonospora from Atacama Desert.</title>
        <authorList>
            <person name="Carro L."/>
            <person name="Goodfellow M."/>
            <person name="Klenk H.-P."/>
        </authorList>
    </citation>
    <scope>NUCLEOTIDE SEQUENCE [LARGE SCALE GENOMIC DNA]</scope>
    <source>
        <strain evidence="2 3">LB32</strain>
    </source>
</reference>
<gene>
    <name evidence="2" type="ORF">DLJ58_14120</name>
</gene>
<dbReference type="EMBL" id="QGSY01000168">
    <property type="protein sequence ID" value="RQX09755.1"/>
    <property type="molecule type" value="Genomic_DNA"/>
</dbReference>
<dbReference type="GO" id="GO:0003677">
    <property type="term" value="F:DNA binding"/>
    <property type="evidence" value="ECO:0007669"/>
    <property type="project" value="InterPro"/>
</dbReference>
<dbReference type="Pfam" id="PF13560">
    <property type="entry name" value="HTH_31"/>
    <property type="match status" value="1"/>
</dbReference>
<dbReference type="Proteomes" id="UP000266889">
    <property type="component" value="Unassembled WGS sequence"/>
</dbReference>
<feature type="domain" description="HTH cro/C1-type" evidence="1">
    <location>
        <begin position="7"/>
        <end position="62"/>
    </location>
</feature>
<dbReference type="PROSITE" id="PS50943">
    <property type="entry name" value="HTH_CROC1"/>
    <property type="match status" value="1"/>
</dbReference>
<keyword evidence="3" id="KW-1185">Reference proteome</keyword>
<dbReference type="CDD" id="cd00093">
    <property type="entry name" value="HTH_XRE"/>
    <property type="match status" value="1"/>
</dbReference>
<name>A0A3N9X9G3_9ACTN</name>
<organism evidence="2 3">
    <name type="scientific">Micromonospora arida</name>
    <dbReference type="NCBI Taxonomy" id="2203715"/>
    <lineage>
        <taxon>Bacteria</taxon>
        <taxon>Bacillati</taxon>
        <taxon>Actinomycetota</taxon>
        <taxon>Actinomycetes</taxon>
        <taxon>Micromonosporales</taxon>
        <taxon>Micromonosporaceae</taxon>
        <taxon>Micromonospora</taxon>
    </lineage>
</organism>
<dbReference type="OrthoDB" id="3400577at2"/>
<evidence type="ECO:0000313" key="2">
    <source>
        <dbReference type="EMBL" id="RQX09755.1"/>
    </source>
</evidence>
<dbReference type="SUPFAM" id="SSF47413">
    <property type="entry name" value="lambda repressor-like DNA-binding domains"/>
    <property type="match status" value="1"/>
</dbReference>
<dbReference type="SMART" id="SM00530">
    <property type="entry name" value="HTH_XRE"/>
    <property type="match status" value="1"/>
</dbReference>
<dbReference type="InterPro" id="IPR010982">
    <property type="entry name" value="Lambda_DNA-bd_dom_sf"/>
</dbReference>
<evidence type="ECO:0000259" key="1">
    <source>
        <dbReference type="PROSITE" id="PS50943"/>
    </source>
</evidence>
<dbReference type="Gene3D" id="1.10.260.40">
    <property type="entry name" value="lambda repressor-like DNA-binding domains"/>
    <property type="match status" value="1"/>
</dbReference>
<accession>A0A3N9X9G3</accession>
<protein>
    <submittedName>
        <fullName evidence="2">XRE family transcriptional regulator</fullName>
    </submittedName>
</protein>
<dbReference type="AlphaFoldDB" id="A0A3N9X9G3"/>
<sequence>MPIGRRVAYWRGRRRMSQQVFADRVGKSKSWVDKIERGARSLNKISTIADIAAILRIDPAILLDRDTQPSDTGERAYGVERVRAALSTYEMALDRRVPGRDVLPAAQLAASVEHAWTTYQHARYPQLIEGLPDLVVAVQRGYVREPRAMRVSLVEMYRVTASLLVKLGETELAWLAADRAMTIATGDAVLVAAAAVQLGQVMRAGRARSAVPIMLAAAYRVAPPDLEGGPAAQLSLCGTLLVQAALAAAQHGDEKATARLIDEAVELAARVGDGHDYHRTGFGPTASAAARMLVALELGDTGEALAWHEKTVGSVGWRWLPAEHRAAHLVDAARAHLQADEPAAAGKLLLEAAPAEVRYRPVARDVLAQVMRSPDAPSAIIPLAVALQVPVG</sequence>
<proteinExistence type="predicted"/>
<dbReference type="InterPro" id="IPR001387">
    <property type="entry name" value="Cro/C1-type_HTH"/>
</dbReference>